<dbReference type="EMBL" id="JACHMY010000001">
    <property type="protein sequence ID" value="MBB5838491.1"/>
    <property type="molecule type" value="Genomic_DNA"/>
</dbReference>
<gene>
    <name evidence="1" type="ORF">HDA39_005225</name>
</gene>
<keyword evidence="2" id="KW-1185">Reference proteome</keyword>
<name>A0A7W9JAA9_9ACTN</name>
<proteinExistence type="predicted"/>
<evidence type="ECO:0000313" key="2">
    <source>
        <dbReference type="Proteomes" id="UP000549971"/>
    </source>
</evidence>
<dbReference type="RefSeq" id="WP_184799321.1">
    <property type="nucleotide sequence ID" value="NZ_JACHMY010000001.1"/>
</dbReference>
<evidence type="ECO:0000313" key="1">
    <source>
        <dbReference type="EMBL" id="MBB5838491.1"/>
    </source>
</evidence>
<sequence length="66" mass="7205">MNWRFGLFSGIRAAGTELWIDPYGAAWGYPEFVEDPQHGTGLAERDDAALAIFFQRLGEAKAAASS</sequence>
<dbReference type="AlphaFoldDB" id="A0A7W9JAA9"/>
<reference evidence="1 2" key="1">
    <citation type="submission" date="2020-08" db="EMBL/GenBank/DDBJ databases">
        <title>Sequencing the genomes of 1000 actinobacteria strains.</title>
        <authorList>
            <person name="Klenk H.-P."/>
        </authorList>
    </citation>
    <scope>NUCLEOTIDE SEQUENCE [LARGE SCALE GENOMIC DNA]</scope>
    <source>
        <strain evidence="1 2">DSM 28967</strain>
    </source>
</reference>
<organism evidence="1 2">
    <name type="scientific">Kribbella italica</name>
    <dbReference type="NCBI Taxonomy" id="1540520"/>
    <lineage>
        <taxon>Bacteria</taxon>
        <taxon>Bacillati</taxon>
        <taxon>Actinomycetota</taxon>
        <taxon>Actinomycetes</taxon>
        <taxon>Propionibacteriales</taxon>
        <taxon>Kribbellaceae</taxon>
        <taxon>Kribbella</taxon>
    </lineage>
</organism>
<protein>
    <submittedName>
        <fullName evidence="1">Uncharacterized protein</fullName>
    </submittedName>
</protein>
<accession>A0A7W9JAA9</accession>
<dbReference type="Proteomes" id="UP000549971">
    <property type="component" value="Unassembled WGS sequence"/>
</dbReference>
<comment type="caution">
    <text evidence="1">The sequence shown here is derived from an EMBL/GenBank/DDBJ whole genome shotgun (WGS) entry which is preliminary data.</text>
</comment>